<sequence>MATSVLSSPFMNLNTINTILSSTKTIPIEQKIQLLEAKIHLLTSTLPALVSHAIAGDPAPIHSLQVRSARDTRVQEIDTIRLDLGQTYLQQKVPDYIRAEVEFGIIDKDCKNMLKRLKKRANSDSTKQAGIADPFNIHQPESPISEEEWIVEIKRLRISALKGMIIVEEGLGRAARVERWKKAIEDIEHSPIP</sequence>
<organism evidence="1">
    <name type="scientific">Kwoniella dejecticola CBS 10117</name>
    <dbReference type="NCBI Taxonomy" id="1296121"/>
    <lineage>
        <taxon>Eukaryota</taxon>
        <taxon>Fungi</taxon>
        <taxon>Dikarya</taxon>
        <taxon>Basidiomycota</taxon>
        <taxon>Agaricomycotina</taxon>
        <taxon>Tremellomycetes</taxon>
        <taxon>Tremellales</taxon>
        <taxon>Cryptococcaceae</taxon>
        <taxon>Kwoniella</taxon>
    </lineage>
</organism>
<reference evidence="1" key="1">
    <citation type="submission" date="2013-07" db="EMBL/GenBank/DDBJ databases">
        <title>The Genome Sequence of Cryptococcus dejecticola CBS10117.</title>
        <authorList>
            <consortium name="The Broad Institute Genome Sequencing Platform"/>
            <person name="Cuomo C."/>
            <person name="Litvintseva A."/>
            <person name="Chen Y."/>
            <person name="Heitman J."/>
            <person name="Sun S."/>
            <person name="Springer D."/>
            <person name="Dromer F."/>
            <person name="Young S.K."/>
            <person name="Zeng Q."/>
            <person name="Gargeya S."/>
            <person name="Fitzgerald M."/>
            <person name="Abouelleil A."/>
            <person name="Alvarado L."/>
            <person name="Berlin A.M."/>
            <person name="Chapman S.B."/>
            <person name="Dewar J."/>
            <person name="Goldberg J."/>
            <person name="Griggs A."/>
            <person name="Gujja S."/>
            <person name="Hansen M."/>
            <person name="Howarth C."/>
            <person name="Imamovic A."/>
            <person name="Larimer J."/>
            <person name="McCowan C."/>
            <person name="Murphy C."/>
            <person name="Pearson M."/>
            <person name="Priest M."/>
            <person name="Roberts A."/>
            <person name="Saif S."/>
            <person name="Shea T."/>
            <person name="Sykes S."/>
            <person name="Wortman J."/>
            <person name="Nusbaum C."/>
            <person name="Birren B."/>
        </authorList>
    </citation>
    <scope>NUCLEOTIDE SEQUENCE [LARGE SCALE GENOMIC DNA]</scope>
    <source>
        <strain evidence="1">CBS 10117</strain>
    </source>
</reference>
<dbReference type="OrthoDB" id="2570597at2759"/>
<dbReference type="EMBL" id="KI894032">
    <property type="protein sequence ID" value="OBR84359.1"/>
    <property type="molecule type" value="Genomic_DNA"/>
</dbReference>
<reference evidence="2" key="2">
    <citation type="submission" date="2013-07" db="EMBL/GenBank/DDBJ databases">
        <authorList>
            <consortium name="The Broad Institute Genome Sequencing Platform"/>
            <person name="Cuomo C."/>
            <person name="Litvintseva A."/>
            <person name="Chen Y."/>
            <person name="Heitman J."/>
            <person name="Sun S."/>
            <person name="Springer D."/>
            <person name="Dromer F."/>
            <person name="Young S.K."/>
            <person name="Zeng Q."/>
            <person name="Gargeya S."/>
            <person name="Fitzgerald M."/>
            <person name="Abouelleil A."/>
            <person name="Alvarado L."/>
            <person name="Berlin A.M."/>
            <person name="Chapman S.B."/>
            <person name="Dewar J."/>
            <person name="Goldberg J."/>
            <person name="Griggs A."/>
            <person name="Gujja S."/>
            <person name="Hansen M."/>
            <person name="Howarth C."/>
            <person name="Imamovic A."/>
            <person name="Larimer J."/>
            <person name="McCowan C."/>
            <person name="Murphy C."/>
            <person name="Pearson M."/>
            <person name="Priest M."/>
            <person name="Roberts A."/>
            <person name="Saif S."/>
            <person name="Shea T."/>
            <person name="Sykes S."/>
            <person name="Wortman J."/>
            <person name="Nusbaum C."/>
            <person name="Birren B."/>
        </authorList>
    </citation>
    <scope>NUCLEOTIDE SEQUENCE</scope>
    <source>
        <strain evidence="2">CBS 10117</strain>
    </source>
</reference>
<protein>
    <submittedName>
        <fullName evidence="1">Uncharacterized protein</fullName>
    </submittedName>
</protein>
<dbReference type="GeneID" id="28968916"/>
<reference evidence="2" key="3">
    <citation type="submission" date="2024-02" db="EMBL/GenBank/DDBJ databases">
        <title>Comparative genomics of Cryptococcus and Kwoniella reveals pathogenesis evolution and contrasting modes of karyotype evolution via chromosome fusion or intercentromeric recombination.</title>
        <authorList>
            <person name="Coelho M.A."/>
            <person name="David-Palma M."/>
            <person name="Shea T."/>
            <person name="Bowers K."/>
            <person name="McGinley-Smith S."/>
            <person name="Mohammad A.W."/>
            <person name="Gnirke A."/>
            <person name="Yurkov A.M."/>
            <person name="Nowrousian M."/>
            <person name="Sun S."/>
            <person name="Cuomo C.A."/>
            <person name="Heitman J."/>
        </authorList>
    </citation>
    <scope>NUCLEOTIDE SEQUENCE</scope>
    <source>
        <strain evidence="2">CBS 10117</strain>
    </source>
</reference>
<accession>A0A1A6A2T0</accession>
<dbReference type="VEuPathDB" id="FungiDB:I303_05217"/>
<evidence type="ECO:0000313" key="2">
    <source>
        <dbReference type="EMBL" id="WWC62739.1"/>
    </source>
</evidence>
<proteinExistence type="predicted"/>
<evidence type="ECO:0000313" key="1">
    <source>
        <dbReference type="EMBL" id="OBR84359.1"/>
    </source>
</evidence>
<dbReference type="AlphaFoldDB" id="A0A1A6A2T0"/>
<keyword evidence="3" id="KW-1185">Reference proteome</keyword>
<name>A0A1A6A2T0_9TREE</name>
<evidence type="ECO:0000313" key="3">
    <source>
        <dbReference type="Proteomes" id="UP000078595"/>
    </source>
</evidence>
<dbReference type="RefSeq" id="XP_018262201.1">
    <property type="nucleotide sequence ID" value="XM_018408510.1"/>
</dbReference>
<dbReference type="KEGG" id="kdj:28968916"/>
<dbReference type="Proteomes" id="UP000078595">
    <property type="component" value="Chromosome 6"/>
</dbReference>
<dbReference type="EMBL" id="CP144535">
    <property type="protein sequence ID" value="WWC62739.1"/>
    <property type="molecule type" value="Genomic_DNA"/>
</dbReference>
<gene>
    <name evidence="1" type="ORF">I303_05217</name>
    <name evidence="2" type="ORF">I303_105336</name>
</gene>